<evidence type="ECO:0000256" key="4">
    <source>
        <dbReference type="ARBA" id="ARBA00022645"/>
    </source>
</evidence>
<reference evidence="12" key="2">
    <citation type="submission" date="2023-05" db="EMBL/GenBank/DDBJ databases">
        <authorList>
            <person name="Schelkunov M.I."/>
        </authorList>
    </citation>
    <scope>NUCLEOTIDE SEQUENCE</scope>
    <source>
        <strain evidence="12">Hsosn_3</strain>
        <tissue evidence="12">Leaf</tissue>
    </source>
</reference>
<feature type="signal peptide" evidence="11">
    <location>
        <begin position="1"/>
        <end position="26"/>
    </location>
</feature>
<dbReference type="GO" id="GO:0004185">
    <property type="term" value="F:serine-type carboxypeptidase activity"/>
    <property type="evidence" value="ECO:0007669"/>
    <property type="project" value="UniProtKB-UniRule"/>
</dbReference>
<dbReference type="EC" id="3.4.16.-" evidence="11"/>
<dbReference type="Gene3D" id="3.40.50.1820">
    <property type="entry name" value="alpha/beta hydrolase"/>
    <property type="match status" value="2"/>
</dbReference>
<dbReference type="AlphaFoldDB" id="A0AAD8MR45"/>
<evidence type="ECO:0000256" key="6">
    <source>
        <dbReference type="ARBA" id="ARBA00022729"/>
    </source>
</evidence>
<keyword evidence="4 11" id="KW-0121">Carboxypeptidase</keyword>
<organism evidence="12 13">
    <name type="scientific">Heracleum sosnowskyi</name>
    <dbReference type="NCBI Taxonomy" id="360622"/>
    <lineage>
        <taxon>Eukaryota</taxon>
        <taxon>Viridiplantae</taxon>
        <taxon>Streptophyta</taxon>
        <taxon>Embryophyta</taxon>
        <taxon>Tracheophyta</taxon>
        <taxon>Spermatophyta</taxon>
        <taxon>Magnoliopsida</taxon>
        <taxon>eudicotyledons</taxon>
        <taxon>Gunneridae</taxon>
        <taxon>Pentapetalae</taxon>
        <taxon>asterids</taxon>
        <taxon>campanulids</taxon>
        <taxon>Apiales</taxon>
        <taxon>Apiaceae</taxon>
        <taxon>Apioideae</taxon>
        <taxon>apioid superclade</taxon>
        <taxon>Tordylieae</taxon>
        <taxon>Tordyliinae</taxon>
        <taxon>Heracleum</taxon>
    </lineage>
</organism>
<keyword evidence="3" id="KW-0964">Secreted</keyword>
<dbReference type="InterPro" id="IPR018202">
    <property type="entry name" value="Ser_caboxypep_ser_AS"/>
</dbReference>
<evidence type="ECO:0000313" key="13">
    <source>
        <dbReference type="Proteomes" id="UP001237642"/>
    </source>
</evidence>
<dbReference type="PROSITE" id="PS00131">
    <property type="entry name" value="CARBOXYPEPT_SER_SER"/>
    <property type="match status" value="1"/>
</dbReference>
<keyword evidence="6 11" id="KW-0732">Signal</keyword>
<protein>
    <recommendedName>
        <fullName evidence="11">Carboxypeptidase</fullName>
        <ecNumber evidence="11">3.4.16.-</ecNumber>
    </recommendedName>
</protein>
<dbReference type="FunFam" id="3.40.50.11320:FF:000001">
    <property type="entry name" value="Carboxypeptidase"/>
    <property type="match status" value="1"/>
</dbReference>
<keyword evidence="7 11" id="KW-0378">Hydrolase</keyword>
<proteinExistence type="inferred from homology"/>
<dbReference type="InterPro" id="IPR001563">
    <property type="entry name" value="Peptidase_S10"/>
</dbReference>
<dbReference type="EMBL" id="JAUIZM010000005">
    <property type="protein sequence ID" value="KAK1386400.1"/>
    <property type="molecule type" value="Genomic_DNA"/>
</dbReference>
<dbReference type="Gene3D" id="6.10.250.940">
    <property type="match status" value="1"/>
</dbReference>
<dbReference type="PROSITE" id="PS00560">
    <property type="entry name" value="CARBOXYPEPT_SER_HIS"/>
    <property type="match status" value="1"/>
</dbReference>
<dbReference type="SUPFAM" id="SSF53474">
    <property type="entry name" value="alpha/beta-Hydrolases"/>
    <property type="match status" value="2"/>
</dbReference>
<dbReference type="PANTHER" id="PTHR11802">
    <property type="entry name" value="SERINE PROTEASE FAMILY S10 SERINE CARBOXYPEPTIDASE"/>
    <property type="match status" value="1"/>
</dbReference>
<evidence type="ECO:0000256" key="5">
    <source>
        <dbReference type="ARBA" id="ARBA00022670"/>
    </source>
</evidence>
<evidence type="ECO:0000313" key="12">
    <source>
        <dbReference type="EMBL" id="KAK1386400.1"/>
    </source>
</evidence>
<name>A0AAD8MR45_9APIA</name>
<dbReference type="GO" id="GO:0005576">
    <property type="term" value="C:extracellular region"/>
    <property type="evidence" value="ECO:0007669"/>
    <property type="project" value="UniProtKB-SubCell"/>
</dbReference>
<dbReference type="InterPro" id="IPR033124">
    <property type="entry name" value="Ser_caboxypep_his_AS"/>
</dbReference>
<comment type="function">
    <text evidence="10">Probable carboxypeptidase.</text>
</comment>
<dbReference type="Proteomes" id="UP001237642">
    <property type="component" value="Unassembled WGS sequence"/>
</dbReference>
<comment type="similarity">
    <text evidence="2 11">Belongs to the peptidase S10 family.</text>
</comment>
<dbReference type="Gene3D" id="3.40.50.11320">
    <property type="match status" value="1"/>
</dbReference>
<comment type="caution">
    <text evidence="12">The sequence shown here is derived from an EMBL/GenBank/DDBJ whole genome shotgun (WGS) entry which is preliminary data.</text>
</comment>
<keyword evidence="5 11" id="KW-0645">Protease</keyword>
<comment type="subcellular location">
    <subcellularLocation>
        <location evidence="1">Secreted</location>
    </subcellularLocation>
</comment>
<dbReference type="PRINTS" id="PR00724">
    <property type="entry name" value="CRBOXYPTASEC"/>
</dbReference>
<dbReference type="PANTHER" id="PTHR11802:SF132">
    <property type="entry name" value="SERINE CARBOXYPEPTIDASE-LIKE 36-RELATED"/>
    <property type="match status" value="1"/>
</dbReference>
<evidence type="ECO:0000256" key="1">
    <source>
        <dbReference type="ARBA" id="ARBA00004613"/>
    </source>
</evidence>
<evidence type="ECO:0000256" key="11">
    <source>
        <dbReference type="RuleBase" id="RU361156"/>
    </source>
</evidence>
<evidence type="ECO:0000256" key="7">
    <source>
        <dbReference type="ARBA" id="ARBA00022801"/>
    </source>
</evidence>
<feature type="chain" id="PRO_5041776917" description="Carboxypeptidase" evidence="11">
    <location>
        <begin position="27"/>
        <end position="606"/>
    </location>
</feature>
<evidence type="ECO:0000256" key="10">
    <source>
        <dbReference type="ARBA" id="ARBA00037399"/>
    </source>
</evidence>
<dbReference type="GO" id="GO:0005773">
    <property type="term" value="C:vacuole"/>
    <property type="evidence" value="ECO:0007669"/>
    <property type="project" value="TreeGrafter"/>
</dbReference>
<evidence type="ECO:0000256" key="8">
    <source>
        <dbReference type="ARBA" id="ARBA00023157"/>
    </source>
</evidence>
<dbReference type="Pfam" id="PF00450">
    <property type="entry name" value="Peptidase_S10"/>
    <property type="match status" value="2"/>
</dbReference>
<keyword evidence="13" id="KW-1185">Reference proteome</keyword>
<dbReference type="GO" id="GO:0006508">
    <property type="term" value="P:proteolysis"/>
    <property type="evidence" value="ECO:0007669"/>
    <property type="project" value="UniProtKB-KW"/>
</dbReference>
<keyword evidence="9" id="KW-0325">Glycoprotein</keyword>
<reference evidence="12" key="1">
    <citation type="submission" date="2023-02" db="EMBL/GenBank/DDBJ databases">
        <title>Genome of toxic invasive species Heracleum sosnowskyi carries increased number of genes despite the absence of recent whole-genome duplications.</title>
        <authorList>
            <person name="Schelkunov M."/>
            <person name="Shtratnikova V."/>
            <person name="Makarenko M."/>
            <person name="Klepikova A."/>
            <person name="Omelchenko D."/>
            <person name="Novikova G."/>
            <person name="Obukhova E."/>
            <person name="Bogdanov V."/>
            <person name="Penin A."/>
            <person name="Logacheva M."/>
        </authorList>
    </citation>
    <scope>NUCLEOTIDE SEQUENCE</scope>
    <source>
        <strain evidence="12">Hsosn_3</strain>
        <tissue evidence="12">Leaf</tissue>
    </source>
</reference>
<evidence type="ECO:0000256" key="9">
    <source>
        <dbReference type="ARBA" id="ARBA00023180"/>
    </source>
</evidence>
<keyword evidence="8" id="KW-1015">Disulfide bond</keyword>
<dbReference type="InterPro" id="IPR029058">
    <property type="entry name" value="AB_hydrolase_fold"/>
</dbReference>
<evidence type="ECO:0000256" key="2">
    <source>
        <dbReference type="ARBA" id="ARBA00009431"/>
    </source>
</evidence>
<evidence type="ECO:0000256" key="3">
    <source>
        <dbReference type="ARBA" id="ARBA00022525"/>
    </source>
</evidence>
<gene>
    <name evidence="12" type="ORF">POM88_024135</name>
</gene>
<accession>A0AAD8MR45</accession>
<sequence length="606" mass="68083">MKKAFQLIFFIAIPFIFSFLIVPSHAKTQMDALNHLTRVKFNKTVGTGINSDRFDPAILRGIKILSQKGLKEKDRIERLPGQPAETLKFNQYGGYVTVNQSAGRALYYYFVEAQHSKDSLPLLLWLNGVPSHAKTQMDALNHLTRVKFNKTVGTGINSDRFDPAILRGIKILSQKGLKEKDRIERLPGQPAETLKFNQYGGYVTVNQSAGRALYYYFVEAQHSKDSLPLLLWLNGGPGCSSLGYGAMQELGPFRVHSDGKTLYHNHFAWNHAANVLFLESPAGVGYSYSNTSSDYKSSGDKSTASDNYVFLLNWLERFPEYKNREFYISGESYAGHYVPQLAHTILHYNKKANATIVNLKGIMIGNAVINDETDVKGMYDFFASHALISDETAAQISKYCDFSPDATTQTVECNDAAQQADMNTFALDIYNIYAPVCTSSKLTVKPKRISSVIDPCSDIYVHAYMNRPDVQEALHANVTRLDHDWESCSELIRGWNDSPTTVIPLLKEFIANDIRVWIFSGDIDGRIPVTSTKYSIEAMKLKLKTPWHPWVLKDQVGGYTQVYEGDLTFATVRGAGHQVPSYEPRRALSLVMHFLSGRPLPDISYL</sequence>
<dbReference type="FunFam" id="3.40.50.1820:FF:000030">
    <property type="entry name" value="Carboxypeptidase"/>
    <property type="match status" value="1"/>
</dbReference>